<dbReference type="SMART" id="SM00248">
    <property type="entry name" value="ANK"/>
    <property type="match status" value="2"/>
</dbReference>
<sequence length="748" mass="81999">MFGDIAQDLSGDDNESLSQDSAGYMLESELEDVDAATRADSGTIVSRDDLQEELVYDVPHVVDFNPSSADQNGGTKFLLCLSQPLRDEIRCRSNDVYVRIGTTLCPAEILEPGCVLRCFVPPLQRSPSGKTMTLLTVQAVLGSGVPISKAAENKFQYIRQPRILDTRIPKKRSMLTPARFHRDGPGFRDFGMASPIESRETKIRIVERLGSLTSALPNSSNEPMVEEPGPNRSISADARGKLSSGDDDCSFKPLSIAELPNWDDPMAIASQSNRPSLMDASLKTDASALMPKSSDTDDEMLRYFSIEAINTTQGNEVERRQPPEKMASISPMCVRDDERDLASTASSALKEALRGASADRRVASSSPMVQDDDTLDISMLGEAELENVLDGMLIRVIDQLVDLEDTNPSDTNSNTNTTSSSNLDLTWLSNELNAADESGNSLLHYCCAFNIGKLMAPLLRYATNVNMRNNDGDTPLHIACRGGCVALVEKLLQSGARPGTENYGGKSAYDVANESCCDQESKAGILDLLYQFAASAPDLASREEGPDDGIFSTWLKRSLDEVSHSSEPVVQEAFQSLSLHDKCALQLSLQIKDEATEEAPVGFIDKQSRRRTSTSTAADSELQTVISNCGSDGLDKAISQMSNEERSQLEKEARMIARNVKAWFTQRQYMNLKSAATTLQLAWRAAKRREAAKAARRSGQGMMKSETPSSGNEGPMALSRIENERIKRETLASLKIQRALLRWRMNNQ</sequence>
<dbReference type="AlphaFoldDB" id="A0A7R9UET6"/>
<feature type="repeat" description="ANK" evidence="3">
    <location>
        <begin position="471"/>
        <end position="503"/>
    </location>
</feature>
<evidence type="ECO:0000256" key="2">
    <source>
        <dbReference type="ARBA" id="ARBA00023043"/>
    </source>
</evidence>
<dbReference type="PANTHER" id="PTHR24126:SF14">
    <property type="entry name" value="ANK_REP_REGION DOMAIN-CONTAINING PROTEIN"/>
    <property type="match status" value="1"/>
</dbReference>
<dbReference type="Pfam" id="PF12796">
    <property type="entry name" value="Ank_2"/>
    <property type="match status" value="1"/>
</dbReference>
<dbReference type="PANTHER" id="PTHR24126">
    <property type="entry name" value="ANKYRIN REPEAT, PH AND SEC7 DOMAIN CONTAINING PROTEIN SECG-RELATED"/>
    <property type="match status" value="1"/>
</dbReference>
<organism evidence="5">
    <name type="scientific">Pinguiococcus pyrenoidosus</name>
    <dbReference type="NCBI Taxonomy" id="172671"/>
    <lineage>
        <taxon>Eukaryota</taxon>
        <taxon>Sar</taxon>
        <taxon>Stramenopiles</taxon>
        <taxon>Ochrophyta</taxon>
        <taxon>Pinguiophyceae</taxon>
        <taxon>Pinguiochrysidales</taxon>
        <taxon>Pinguiochrysidaceae</taxon>
        <taxon>Pinguiococcus</taxon>
    </lineage>
</organism>
<reference evidence="5" key="1">
    <citation type="submission" date="2021-01" db="EMBL/GenBank/DDBJ databases">
        <authorList>
            <person name="Corre E."/>
            <person name="Pelletier E."/>
            <person name="Niang G."/>
            <person name="Scheremetjew M."/>
            <person name="Finn R."/>
            <person name="Kale V."/>
            <person name="Holt S."/>
            <person name="Cochrane G."/>
            <person name="Meng A."/>
            <person name="Brown T."/>
            <person name="Cohen L."/>
        </authorList>
    </citation>
    <scope>NUCLEOTIDE SEQUENCE</scope>
    <source>
        <strain evidence="5">CCMP2078</strain>
    </source>
</reference>
<dbReference type="InterPro" id="IPR013783">
    <property type="entry name" value="Ig-like_fold"/>
</dbReference>
<dbReference type="SUPFAM" id="SSF48403">
    <property type="entry name" value="Ankyrin repeat"/>
    <property type="match status" value="1"/>
</dbReference>
<keyword evidence="2 3" id="KW-0040">ANK repeat</keyword>
<dbReference type="PROSITE" id="PS50297">
    <property type="entry name" value="ANK_REP_REGION"/>
    <property type="match status" value="1"/>
</dbReference>
<dbReference type="Gene3D" id="1.25.40.20">
    <property type="entry name" value="Ankyrin repeat-containing domain"/>
    <property type="match status" value="1"/>
</dbReference>
<evidence type="ECO:0000256" key="1">
    <source>
        <dbReference type="ARBA" id="ARBA00022737"/>
    </source>
</evidence>
<feature type="region of interest" description="Disordered" evidence="4">
    <location>
        <begin position="214"/>
        <end position="249"/>
    </location>
</feature>
<dbReference type="Gene3D" id="2.60.40.10">
    <property type="entry name" value="Immunoglobulins"/>
    <property type="match status" value="1"/>
</dbReference>
<dbReference type="PROSITE" id="PS50088">
    <property type="entry name" value="ANK_REPEAT"/>
    <property type="match status" value="1"/>
</dbReference>
<dbReference type="EMBL" id="HBEA01017781">
    <property type="protein sequence ID" value="CAD8263994.1"/>
    <property type="molecule type" value="Transcribed_RNA"/>
</dbReference>
<name>A0A7R9UET6_9STRA</name>
<evidence type="ECO:0000313" key="5">
    <source>
        <dbReference type="EMBL" id="CAD8263994.1"/>
    </source>
</evidence>
<dbReference type="InterPro" id="IPR002110">
    <property type="entry name" value="Ankyrin_rpt"/>
</dbReference>
<evidence type="ECO:0000256" key="3">
    <source>
        <dbReference type="PROSITE-ProRule" id="PRU00023"/>
    </source>
</evidence>
<gene>
    <name evidence="5" type="ORF">PPYR1160_LOCUS13497</name>
</gene>
<evidence type="ECO:0000256" key="4">
    <source>
        <dbReference type="SAM" id="MobiDB-lite"/>
    </source>
</evidence>
<protein>
    <submittedName>
        <fullName evidence="5">Uncharacterized protein</fullName>
    </submittedName>
</protein>
<keyword evidence="1" id="KW-0677">Repeat</keyword>
<feature type="region of interest" description="Disordered" evidence="4">
    <location>
        <begin position="690"/>
        <end position="716"/>
    </location>
</feature>
<accession>A0A7R9UET6</accession>
<proteinExistence type="predicted"/>
<dbReference type="InterPro" id="IPR036770">
    <property type="entry name" value="Ankyrin_rpt-contain_sf"/>
</dbReference>